<comment type="caution">
    <text evidence="1">The sequence shown here is derived from an EMBL/GenBank/DDBJ whole genome shotgun (WGS) entry which is preliminary data.</text>
</comment>
<dbReference type="AlphaFoldDB" id="A0A4Z0C135"/>
<gene>
    <name evidence="1" type="ORF">EZ242_01830</name>
</gene>
<sequence length="85" mass="9002">MNWNDSKAPASPIQMREIDADEPVVFLLASAAPVDGRSDAERVNTFAVAPTSDHVQRTLFLGGCPWPEAAVTLQAGKTSAQHPGS</sequence>
<name>A0A4Z0C135_9BURK</name>
<keyword evidence="2" id="KW-1185">Reference proteome</keyword>
<organism evidence="1 2">
    <name type="scientific">Ramlibacter rhizophilus</name>
    <dbReference type="NCBI Taxonomy" id="1781167"/>
    <lineage>
        <taxon>Bacteria</taxon>
        <taxon>Pseudomonadati</taxon>
        <taxon>Pseudomonadota</taxon>
        <taxon>Betaproteobacteria</taxon>
        <taxon>Burkholderiales</taxon>
        <taxon>Comamonadaceae</taxon>
        <taxon>Ramlibacter</taxon>
    </lineage>
</organism>
<accession>A0A4Z0C135</accession>
<reference evidence="1 2" key="1">
    <citation type="submission" date="2019-03" db="EMBL/GenBank/DDBJ databases">
        <title>Ramlibacter rhizophilus CCTCC AB2015357, whole genome shotgun sequence.</title>
        <authorList>
            <person name="Zhang X."/>
            <person name="Feng G."/>
            <person name="Zhu H."/>
        </authorList>
    </citation>
    <scope>NUCLEOTIDE SEQUENCE [LARGE SCALE GENOMIC DNA]</scope>
    <source>
        <strain evidence="1 2">CCTCC AB2015357</strain>
    </source>
</reference>
<protein>
    <submittedName>
        <fullName evidence="1">Uncharacterized protein</fullName>
    </submittedName>
</protein>
<evidence type="ECO:0000313" key="2">
    <source>
        <dbReference type="Proteomes" id="UP000297564"/>
    </source>
</evidence>
<dbReference type="RefSeq" id="WP_135283396.1">
    <property type="nucleotide sequence ID" value="NZ_SMLL01000001.1"/>
</dbReference>
<proteinExistence type="predicted"/>
<dbReference type="Proteomes" id="UP000297564">
    <property type="component" value="Unassembled WGS sequence"/>
</dbReference>
<evidence type="ECO:0000313" key="1">
    <source>
        <dbReference type="EMBL" id="TFZ04514.1"/>
    </source>
</evidence>
<dbReference type="EMBL" id="SMLL01000001">
    <property type="protein sequence ID" value="TFZ04514.1"/>
    <property type="molecule type" value="Genomic_DNA"/>
</dbReference>